<dbReference type="STRING" id="1834516.BL253_01495"/>
<dbReference type="OrthoDB" id="4132762at2"/>
<dbReference type="RefSeq" id="WP_076812827.1">
    <property type="nucleotide sequence ID" value="NZ_MOMC01000004.1"/>
</dbReference>
<reference evidence="3" key="1">
    <citation type="submission" date="2016-10" db="EMBL/GenBank/DDBJ databases">
        <title>Frankia sp. NRRL B-16386 Genome sequencing.</title>
        <authorList>
            <person name="Ghodhbane-Gtari F."/>
            <person name="Swanson E."/>
            <person name="Gueddou A."/>
            <person name="Hezbri K."/>
            <person name="Ktari K."/>
            <person name="Nouioui I."/>
            <person name="Morris K."/>
            <person name="Simpson S."/>
            <person name="Abebe-Akele F."/>
            <person name="Thomas K."/>
            <person name="Gtari M."/>
            <person name="Tisa L.S."/>
        </authorList>
    </citation>
    <scope>NUCLEOTIDE SEQUENCE [LARGE SCALE GENOMIC DNA]</scope>
    <source>
        <strain evidence="3">NRRL B-16386</strain>
    </source>
</reference>
<evidence type="ECO:0000313" key="3">
    <source>
        <dbReference type="Proteomes" id="UP000188929"/>
    </source>
</evidence>
<evidence type="ECO:0000313" key="2">
    <source>
        <dbReference type="EMBL" id="ONH33485.1"/>
    </source>
</evidence>
<dbReference type="Proteomes" id="UP000188929">
    <property type="component" value="Unassembled WGS sequence"/>
</dbReference>
<organism evidence="2 3">
    <name type="scientific">Pseudofrankia asymbiotica</name>
    <dbReference type="NCBI Taxonomy" id="1834516"/>
    <lineage>
        <taxon>Bacteria</taxon>
        <taxon>Bacillati</taxon>
        <taxon>Actinomycetota</taxon>
        <taxon>Actinomycetes</taxon>
        <taxon>Frankiales</taxon>
        <taxon>Frankiaceae</taxon>
        <taxon>Pseudofrankia</taxon>
    </lineage>
</organism>
<dbReference type="EMBL" id="MOMC01000004">
    <property type="protein sequence ID" value="ONH33485.1"/>
    <property type="molecule type" value="Genomic_DNA"/>
</dbReference>
<evidence type="ECO:0000256" key="1">
    <source>
        <dbReference type="SAM" id="MobiDB-lite"/>
    </source>
</evidence>
<keyword evidence="3" id="KW-1185">Reference proteome</keyword>
<name>A0A1V2IKC4_9ACTN</name>
<protein>
    <submittedName>
        <fullName evidence="2">Uncharacterized protein</fullName>
    </submittedName>
</protein>
<dbReference type="AlphaFoldDB" id="A0A1V2IKC4"/>
<feature type="region of interest" description="Disordered" evidence="1">
    <location>
        <begin position="289"/>
        <end position="355"/>
    </location>
</feature>
<comment type="caution">
    <text evidence="2">The sequence shown here is derived from an EMBL/GenBank/DDBJ whole genome shotgun (WGS) entry which is preliminary data.</text>
</comment>
<accession>A0A1V2IKC4</accession>
<sequence length="355" mass="39372">MNAPPYPIVEHRTLDPVQRRMMRRGRRNAADLPKPGAGTVLVLQTDRRFEIVPARHLNGREEAVLDAVAVYLVDVTRNRRVSVYLEIPSFGATGDFNLRVVFSCTVQDPVAVARDNVEDVAGQLHDHISEDPKLHEIGYDYDVDNAEDIVEVRQQAQARVTAWCSVRPPQIAGIAVRLINVEVPTPEDLRRHKGELRTELQRYELDSARDGHLIVRAEKYEEVVARGPQSIEAIALVKGEVGAHDLAVRERARRHDEIRLMAEVLDTLGKNGQLDRMNFDPRRIAEELSERLAGSRTPLAPTHTPELSRGADGAVRPGPDHGAADGGGNVDGRSSRPAVSSYFDDDDDHDSSAGR</sequence>
<proteinExistence type="predicted"/>
<gene>
    <name evidence="2" type="ORF">BL253_01495</name>
</gene>